<dbReference type="InParanoid" id="A0A0V0ZFU3"/>
<sequence>MSGQRVYRNCWVRDWGITGIDDRRIGTRIADGLHNTGQVVVVSGGRAVYHSESIVE</sequence>
<keyword evidence="2" id="KW-1185">Reference proteome</keyword>
<dbReference type="AlphaFoldDB" id="A0A0V0ZFU3"/>
<comment type="caution">
    <text evidence="1">The sequence shown here is derived from an EMBL/GenBank/DDBJ whole genome shotgun (WGS) entry which is preliminary data.</text>
</comment>
<organism evidence="1 2">
    <name type="scientific">Trichinella spiralis</name>
    <name type="common">Trichina worm</name>
    <dbReference type="NCBI Taxonomy" id="6334"/>
    <lineage>
        <taxon>Eukaryota</taxon>
        <taxon>Metazoa</taxon>
        <taxon>Ecdysozoa</taxon>
        <taxon>Nematoda</taxon>
        <taxon>Enoplea</taxon>
        <taxon>Dorylaimia</taxon>
        <taxon>Trichinellida</taxon>
        <taxon>Trichinellidae</taxon>
        <taxon>Trichinella</taxon>
    </lineage>
</organism>
<accession>A0A0V0ZFU3</accession>
<dbReference type="Proteomes" id="UP000054776">
    <property type="component" value="Unassembled WGS sequence"/>
</dbReference>
<reference evidence="1 2" key="1">
    <citation type="submission" date="2015-01" db="EMBL/GenBank/DDBJ databases">
        <title>Evolution of Trichinella species and genotypes.</title>
        <authorList>
            <person name="Korhonen P.K."/>
            <person name="Edoardo P."/>
            <person name="Giuseppe L.R."/>
            <person name="Gasser R.B."/>
        </authorList>
    </citation>
    <scope>NUCLEOTIDE SEQUENCE [LARGE SCALE GENOMIC DNA]</scope>
    <source>
        <strain evidence="1">ISS3</strain>
    </source>
</reference>
<name>A0A0V0ZFU3_TRISP</name>
<dbReference type="EMBL" id="JYDH01002435">
    <property type="protein sequence ID" value="KRY11399.1"/>
    <property type="molecule type" value="Genomic_DNA"/>
</dbReference>
<gene>
    <name evidence="1" type="ORF">T01_984</name>
</gene>
<evidence type="ECO:0000313" key="1">
    <source>
        <dbReference type="EMBL" id="KRY11399.1"/>
    </source>
</evidence>
<protein>
    <submittedName>
        <fullName evidence="1">Uncharacterized protein</fullName>
    </submittedName>
</protein>
<evidence type="ECO:0000313" key="2">
    <source>
        <dbReference type="Proteomes" id="UP000054776"/>
    </source>
</evidence>
<proteinExistence type="predicted"/>